<feature type="transmembrane region" description="Helical" evidence="3">
    <location>
        <begin position="75"/>
        <end position="93"/>
    </location>
</feature>
<protein>
    <submittedName>
        <fullName evidence="5">Transcriptional attenuator, LytR family</fullName>
    </submittedName>
</protein>
<dbReference type="PANTHER" id="PTHR33392">
    <property type="entry name" value="POLYISOPRENYL-TEICHOIC ACID--PEPTIDOGLYCAN TEICHOIC ACID TRANSFERASE TAGU"/>
    <property type="match status" value="1"/>
</dbReference>
<reference evidence="7 8" key="1">
    <citation type="submission" date="2016-10" db="EMBL/GenBank/DDBJ databases">
        <authorList>
            <person name="Varghese N."/>
            <person name="Submissions S."/>
        </authorList>
    </citation>
    <scope>NUCLEOTIDE SEQUENCE [LARGE SCALE GENOMIC DNA]</scope>
    <source>
        <strain evidence="8">ATCC 20501</strain>
        <strain evidence="6 7">CGMCC 4.3529</strain>
    </source>
</reference>
<proteinExistence type="inferred from homology"/>
<dbReference type="NCBIfam" id="TIGR00350">
    <property type="entry name" value="lytR_cpsA_psr"/>
    <property type="match status" value="1"/>
</dbReference>
<feature type="region of interest" description="Disordered" evidence="2">
    <location>
        <begin position="1"/>
        <end position="70"/>
    </location>
</feature>
<gene>
    <name evidence="5" type="ORF">SAMN02982929_01152</name>
    <name evidence="6" type="ORF">SAMN05216506_106125</name>
</gene>
<evidence type="ECO:0000313" key="6">
    <source>
        <dbReference type="EMBL" id="SFD74771.1"/>
    </source>
</evidence>
<dbReference type="SMR" id="A0A1H5WED5"/>
<evidence type="ECO:0000313" key="5">
    <source>
        <dbReference type="EMBL" id="SEF97541.1"/>
    </source>
</evidence>
<feature type="compositionally biased region" description="Basic residues" evidence="2">
    <location>
        <begin position="61"/>
        <end position="70"/>
    </location>
</feature>
<reference evidence="5" key="2">
    <citation type="submission" date="2016-10" db="EMBL/GenBank/DDBJ databases">
        <authorList>
            <person name="de Groot N.N."/>
        </authorList>
    </citation>
    <scope>NUCLEOTIDE SEQUENCE [LARGE SCALE GENOMIC DNA]</scope>
    <source>
        <strain evidence="5">ATCC 20501</strain>
    </source>
</reference>
<keyword evidence="3" id="KW-0472">Membrane</keyword>
<evidence type="ECO:0000256" key="1">
    <source>
        <dbReference type="ARBA" id="ARBA00006068"/>
    </source>
</evidence>
<dbReference type="Proteomes" id="UP000236729">
    <property type="component" value="Unassembled WGS sequence"/>
</dbReference>
<dbReference type="Pfam" id="PF03816">
    <property type="entry name" value="LytR_cpsA_psr"/>
    <property type="match status" value="1"/>
</dbReference>
<dbReference type="Gene3D" id="3.40.630.190">
    <property type="entry name" value="LCP protein"/>
    <property type="match status" value="1"/>
</dbReference>
<organism evidence="5 8">
    <name type="scientific">Saccharopolyspora kobensis</name>
    <dbReference type="NCBI Taxonomy" id="146035"/>
    <lineage>
        <taxon>Bacteria</taxon>
        <taxon>Bacillati</taxon>
        <taxon>Actinomycetota</taxon>
        <taxon>Actinomycetes</taxon>
        <taxon>Pseudonocardiales</taxon>
        <taxon>Pseudonocardiaceae</taxon>
        <taxon>Saccharopolyspora</taxon>
    </lineage>
</organism>
<keyword evidence="3" id="KW-1133">Transmembrane helix</keyword>
<dbReference type="InterPro" id="IPR050922">
    <property type="entry name" value="LytR/CpsA/Psr_CW_biosynth"/>
</dbReference>
<keyword evidence="3" id="KW-0812">Transmembrane</keyword>
<dbReference type="EMBL" id="FNVB01000002">
    <property type="protein sequence ID" value="SEF97541.1"/>
    <property type="molecule type" value="Genomic_DNA"/>
</dbReference>
<feature type="domain" description="Cell envelope-related transcriptional attenuator" evidence="4">
    <location>
        <begin position="145"/>
        <end position="289"/>
    </location>
</feature>
<dbReference type="Proteomes" id="UP000199690">
    <property type="component" value="Unassembled WGS sequence"/>
</dbReference>
<evidence type="ECO:0000259" key="4">
    <source>
        <dbReference type="Pfam" id="PF03816"/>
    </source>
</evidence>
<evidence type="ECO:0000256" key="2">
    <source>
        <dbReference type="SAM" id="MobiDB-lite"/>
    </source>
</evidence>
<dbReference type="PANTHER" id="PTHR33392:SF6">
    <property type="entry name" value="POLYISOPRENYL-TEICHOIC ACID--PEPTIDOGLYCAN TEICHOIC ACID TRANSFERASE TAGU"/>
    <property type="match status" value="1"/>
</dbReference>
<dbReference type="AlphaFoldDB" id="A0A1H5WED5"/>
<comment type="similarity">
    <text evidence="1">Belongs to the LytR/CpsA/Psr (LCP) family.</text>
</comment>
<keyword evidence="7" id="KW-1185">Reference proteome</keyword>
<name>A0A1H5WED5_9PSEU</name>
<evidence type="ECO:0000313" key="7">
    <source>
        <dbReference type="Proteomes" id="UP000199690"/>
    </source>
</evidence>
<accession>A0A1H5WED5</accession>
<dbReference type="EMBL" id="FOME01000006">
    <property type="protein sequence ID" value="SFD74771.1"/>
    <property type="molecule type" value="Genomic_DNA"/>
</dbReference>
<accession>A0A1I1UVC5</accession>
<dbReference type="InterPro" id="IPR004474">
    <property type="entry name" value="LytR_CpsA_psr"/>
</dbReference>
<sequence length="384" mass="41029">MSDDWSAGRQPRGRRPQGGGYDYYRGARGPDGPPPPPGRRPPPPPPPRGGHRPPVDDHQPPPRRPRRKKRWGRRIGITALVLLVLLGGLVIYFDSTLQRTAALDFEGPAPDSSGTNWLLVGSDSREGLDDARREELSAGDAGGRRTDSMMLVHIPSGGGQPAMISLPRDSYVPIPGHGKTKLNSAFSFGGPQLLAQTVEQATGVHIDHYAEIGFGGFADLVDAVGGVEMCLDKPMKDEMANVDLPQGCQTLDGPNALGFVRARYSLAGGDLERAENQRKLLGALVKQATSPTTLFNPFRLFPLASGASKTFLVDDSDHLWHLASLALALGDISGGNGVTTSVPFGRFGRDANGGSVIVWDSDGASRMFDAIANDRPIPPDLLEK</sequence>
<dbReference type="RefSeq" id="WP_093353255.1">
    <property type="nucleotide sequence ID" value="NZ_FNVB01000002.1"/>
</dbReference>
<feature type="compositionally biased region" description="Pro residues" evidence="2">
    <location>
        <begin position="31"/>
        <end position="48"/>
    </location>
</feature>
<evidence type="ECO:0000256" key="3">
    <source>
        <dbReference type="SAM" id="Phobius"/>
    </source>
</evidence>
<evidence type="ECO:0000313" key="8">
    <source>
        <dbReference type="Proteomes" id="UP000236729"/>
    </source>
</evidence>